<dbReference type="InterPro" id="IPR048333">
    <property type="entry name" value="HA2_WH"/>
</dbReference>
<dbReference type="PROSITE" id="PS00690">
    <property type="entry name" value="DEAH_ATP_HELICASE"/>
    <property type="match status" value="1"/>
</dbReference>
<feature type="domain" description="Helicase C-terminal" evidence="10">
    <location>
        <begin position="214"/>
        <end position="391"/>
    </location>
</feature>
<dbReference type="PANTHER" id="PTHR18934">
    <property type="entry name" value="ATP-DEPENDENT RNA HELICASE"/>
    <property type="match status" value="1"/>
</dbReference>
<keyword evidence="3" id="KW-0547">Nucleotide-binding</keyword>
<dbReference type="InterPro" id="IPR002464">
    <property type="entry name" value="DNA/RNA_helicase_DEAH_CS"/>
</dbReference>
<dbReference type="Pfam" id="PF07717">
    <property type="entry name" value="OB_NTP_bind"/>
    <property type="match status" value="1"/>
</dbReference>
<evidence type="ECO:0000313" key="11">
    <source>
        <dbReference type="EMBL" id="GIL90601.1"/>
    </source>
</evidence>
<dbReference type="InterPro" id="IPR027417">
    <property type="entry name" value="P-loop_NTPase"/>
</dbReference>
<evidence type="ECO:0000256" key="3">
    <source>
        <dbReference type="ARBA" id="ARBA00022741"/>
    </source>
</evidence>
<dbReference type="PANTHER" id="PTHR18934:SF234">
    <property type="entry name" value="PRE-MRNA-SPLICING FACTOR ATP-DEPENDENT RNA HELICASE DEAH4-RELATED"/>
    <property type="match status" value="1"/>
</dbReference>
<dbReference type="EC" id="3.6.4.13" evidence="1"/>
<feature type="region of interest" description="Disordered" evidence="8">
    <location>
        <begin position="562"/>
        <end position="632"/>
    </location>
</feature>
<dbReference type="GO" id="GO:0003724">
    <property type="term" value="F:RNA helicase activity"/>
    <property type="evidence" value="ECO:0007669"/>
    <property type="project" value="UniProtKB-EC"/>
</dbReference>
<protein>
    <recommendedName>
        <fullName evidence="1">RNA helicase</fullName>
        <ecNumber evidence="1">3.6.4.13</ecNumber>
    </recommendedName>
</protein>
<dbReference type="InterPro" id="IPR014001">
    <property type="entry name" value="Helicase_ATP-bd"/>
</dbReference>
<dbReference type="GO" id="GO:0005524">
    <property type="term" value="F:ATP binding"/>
    <property type="evidence" value="ECO:0007669"/>
    <property type="project" value="UniProtKB-KW"/>
</dbReference>
<dbReference type="GO" id="GO:0003723">
    <property type="term" value="F:RNA binding"/>
    <property type="evidence" value="ECO:0007669"/>
    <property type="project" value="TreeGrafter"/>
</dbReference>
<comment type="caution">
    <text evidence="11">The sequence shown here is derived from an EMBL/GenBank/DDBJ whole genome shotgun (WGS) entry which is preliminary data.</text>
</comment>
<dbReference type="Gene3D" id="3.40.50.300">
    <property type="entry name" value="P-loop containing nucleotide triphosphate hydrolases"/>
    <property type="match status" value="2"/>
</dbReference>
<accession>A0A8J4CVH1</accession>
<evidence type="ECO:0000256" key="7">
    <source>
        <dbReference type="ARBA" id="ARBA00047984"/>
    </source>
</evidence>
<dbReference type="InterPro" id="IPR011709">
    <property type="entry name" value="DEAD-box_helicase_OB_fold"/>
</dbReference>
<evidence type="ECO:0000259" key="10">
    <source>
        <dbReference type="PROSITE" id="PS51194"/>
    </source>
</evidence>
<evidence type="ECO:0000259" key="9">
    <source>
        <dbReference type="PROSITE" id="PS51192"/>
    </source>
</evidence>
<keyword evidence="4" id="KW-0378">Hydrolase</keyword>
<dbReference type="SUPFAM" id="SSF52540">
    <property type="entry name" value="P-loop containing nucleoside triphosphate hydrolases"/>
    <property type="match status" value="1"/>
</dbReference>
<name>A0A8J4CVH1_9CHLO</name>
<comment type="catalytic activity">
    <reaction evidence="7">
        <text>ATP + H2O = ADP + phosphate + H(+)</text>
        <dbReference type="Rhea" id="RHEA:13065"/>
        <dbReference type="ChEBI" id="CHEBI:15377"/>
        <dbReference type="ChEBI" id="CHEBI:15378"/>
        <dbReference type="ChEBI" id="CHEBI:30616"/>
        <dbReference type="ChEBI" id="CHEBI:43474"/>
        <dbReference type="ChEBI" id="CHEBI:456216"/>
        <dbReference type="EC" id="3.6.4.13"/>
    </reaction>
</comment>
<evidence type="ECO:0000256" key="5">
    <source>
        <dbReference type="ARBA" id="ARBA00022806"/>
    </source>
</evidence>
<dbReference type="Pfam" id="PF00270">
    <property type="entry name" value="DEAD"/>
    <property type="match status" value="1"/>
</dbReference>
<dbReference type="FunFam" id="3.40.50.300:FF:000145">
    <property type="entry name" value="probable ATP-dependent RNA helicase DHX40"/>
    <property type="match status" value="1"/>
</dbReference>
<evidence type="ECO:0000256" key="2">
    <source>
        <dbReference type="ARBA" id="ARBA00022664"/>
    </source>
</evidence>
<proteinExistence type="predicted"/>
<feature type="compositionally biased region" description="Basic and acidic residues" evidence="8">
    <location>
        <begin position="573"/>
        <end position="595"/>
    </location>
</feature>
<evidence type="ECO:0000313" key="12">
    <source>
        <dbReference type="EMBL" id="GIM12347.1"/>
    </source>
</evidence>
<feature type="compositionally biased region" description="Gly residues" evidence="8">
    <location>
        <begin position="758"/>
        <end position="771"/>
    </location>
</feature>
<evidence type="ECO:0000256" key="4">
    <source>
        <dbReference type="ARBA" id="ARBA00022801"/>
    </source>
</evidence>
<evidence type="ECO:0000256" key="6">
    <source>
        <dbReference type="ARBA" id="ARBA00022840"/>
    </source>
</evidence>
<dbReference type="EMBL" id="BNCQ01000043">
    <property type="protein sequence ID" value="GIM12347.1"/>
    <property type="molecule type" value="Genomic_DNA"/>
</dbReference>
<feature type="domain" description="Helicase ATP-binding" evidence="9">
    <location>
        <begin position="18"/>
        <end position="191"/>
    </location>
</feature>
<dbReference type="EMBL" id="BNCP01000059">
    <property type="protein sequence ID" value="GIL90601.1"/>
    <property type="molecule type" value="Genomic_DNA"/>
</dbReference>
<reference evidence="11" key="1">
    <citation type="journal article" date="2021" name="Proc. Natl. Acad. Sci. U.S.A.">
        <title>Three genomes in the algal genus Volvox reveal the fate of a haploid sex-determining region after a transition to homothallism.</title>
        <authorList>
            <person name="Yamamoto K."/>
            <person name="Hamaji T."/>
            <person name="Kawai-Toyooka H."/>
            <person name="Matsuzaki R."/>
            <person name="Takahashi F."/>
            <person name="Nishimura Y."/>
            <person name="Kawachi M."/>
            <person name="Noguchi H."/>
            <person name="Minakuchi Y."/>
            <person name="Umen J.G."/>
            <person name="Toyoda A."/>
            <person name="Nozaki H."/>
        </authorList>
    </citation>
    <scope>NUCLEOTIDE SEQUENCE</scope>
    <source>
        <strain evidence="12">NIES-3785</strain>
        <strain evidence="11">NIES-3786</strain>
    </source>
</reference>
<dbReference type="AlphaFoldDB" id="A0A8J4CVH1"/>
<keyword evidence="13" id="KW-1185">Reference proteome</keyword>
<dbReference type="InterPro" id="IPR007502">
    <property type="entry name" value="Helicase-assoc_dom"/>
</dbReference>
<dbReference type="SMART" id="SM00490">
    <property type="entry name" value="HELICc"/>
    <property type="match status" value="1"/>
</dbReference>
<dbReference type="InterPro" id="IPR001650">
    <property type="entry name" value="Helicase_C-like"/>
</dbReference>
<dbReference type="InterPro" id="IPR011545">
    <property type="entry name" value="DEAD/DEAH_box_helicase_dom"/>
</dbReference>
<dbReference type="GO" id="GO:0016787">
    <property type="term" value="F:hydrolase activity"/>
    <property type="evidence" value="ECO:0007669"/>
    <property type="project" value="UniProtKB-KW"/>
</dbReference>
<sequence length="809" mass="87063">MSSNAAFLPIRQFSKDILAAVESNDVIVVIGETGSGKTTQLSQILLEAGYGIGGIIAVTQPRRVGAVTVAKRVAEERGEQLGRVVGYAVRFEDCTSGATRIKYLTDGTLLRECLEDPHLQRYSVIILDEAHERSLNTDILFGLLKRLVRNRNAQATTGGSATRLRLVITSATLDGEKFSAYFGNCPVFNVPGRCFPVDIIHTREDQLNDYAAAAVDAVMQIHTSQPEGDILVFLTGQAEIDKAIGKINEAVASLPTGSAGPLVVLPLYASLPPELQVRVFRPAPEGVRRCIVATNVAETSITVEGVVYVVDTGVVKQKNYQPSSGMDSLDVVAISRVQATQRAGRAGRTRPGKCFRLYTRNYYDHKMPNVTAPEIQRTSLVGAVLYLKSLQLGIDVLSFDFLDPPATAALEDALRQLLVLDAIDSDGNVTPMGLRMAGLPLDPALARALLAARELGCFSEMISVAAMLSSEHLFLAGQAPGDLVNPGGSGAHRSFDNPHARASRERLRALLAEGLGDHVLLLRLWEGWDSAGYNKDFARDHGMDLRGLNFARDIRRQLEAVVSPDGSGLDKLGGSRDDRKRSRQDTDEEGGERQASRVGGPDSGRSSRHKPLQLPEAGPGGSMSAQGGRASAAQVDALRRALTIGFANKLARRLPRHNGYKTLNAVSGQLAQIHPSCAPLREDADGLLPEFLVYHELVCTSRPFLRQVCATRAEWVADVLPKIMSSDVRRLSRGTTRGPAGAGEGGTEEPQLPWGGSKAIGGERGAGGGPLHGPDVRRNDNQAVDAARARYLARKQQQHQPGSKPGQKR</sequence>
<evidence type="ECO:0000313" key="13">
    <source>
        <dbReference type="Proteomes" id="UP000747110"/>
    </source>
</evidence>
<dbReference type="Proteomes" id="UP000722791">
    <property type="component" value="Unassembled WGS sequence"/>
</dbReference>
<dbReference type="Gene3D" id="1.20.120.1080">
    <property type="match status" value="1"/>
</dbReference>
<dbReference type="SMART" id="SM00847">
    <property type="entry name" value="HA2"/>
    <property type="match status" value="1"/>
</dbReference>
<dbReference type="Pfam" id="PF04408">
    <property type="entry name" value="WHD_HA2"/>
    <property type="match status" value="1"/>
</dbReference>
<dbReference type="SMART" id="SM00487">
    <property type="entry name" value="DEXDc"/>
    <property type="match status" value="1"/>
</dbReference>
<feature type="region of interest" description="Disordered" evidence="8">
    <location>
        <begin position="730"/>
        <end position="809"/>
    </location>
</feature>
<dbReference type="PROSITE" id="PS51194">
    <property type="entry name" value="HELICASE_CTER"/>
    <property type="match status" value="1"/>
</dbReference>
<keyword evidence="5" id="KW-0347">Helicase</keyword>
<dbReference type="Proteomes" id="UP000747110">
    <property type="component" value="Unassembled WGS sequence"/>
</dbReference>
<keyword evidence="6" id="KW-0067">ATP-binding</keyword>
<gene>
    <name evidence="11" type="ORF">Vretifemale_18388</name>
    <name evidence="12" type="ORF">Vretimale_15703</name>
</gene>
<evidence type="ECO:0000256" key="8">
    <source>
        <dbReference type="SAM" id="MobiDB-lite"/>
    </source>
</evidence>
<evidence type="ECO:0000256" key="1">
    <source>
        <dbReference type="ARBA" id="ARBA00012552"/>
    </source>
</evidence>
<dbReference type="PROSITE" id="PS51192">
    <property type="entry name" value="HELICASE_ATP_BIND_1"/>
    <property type="match status" value="1"/>
</dbReference>
<dbReference type="CDD" id="cd18791">
    <property type="entry name" value="SF2_C_RHA"/>
    <property type="match status" value="1"/>
</dbReference>
<keyword evidence="2" id="KW-0507">mRNA processing</keyword>
<dbReference type="GO" id="GO:0006397">
    <property type="term" value="P:mRNA processing"/>
    <property type="evidence" value="ECO:0007669"/>
    <property type="project" value="UniProtKB-KW"/>
</dbReference>
<dbReference type="Pfam" id="PF00271">
    <property type="entry name" value="Helicase_C"/>
    <property type="match status" value="1"/>
</dbReference>
<organism evidence="11 13">
    <name type="scientific">Volvox reticuliferus</name>
    <dbReference type="NCBI Taxonomy" id="1737510"/>
    <lineage>
        <taxon>Eukaryota</taxon>
        <taxon>Viridiplantae</taxon>
        <taxon>Chlorophyta</taxon>
        <taxon>core chlorophytes</taxon>
        <taxon>Chlorophyceae</taxon>
        <taxon>CS clade</taxon>
        <taxon>Chlamydomonadales</taxon>
        <taxon>Volvocaceae</taxon>
        <taxon>Volvox</taxon>
    </lineage>
</organism>
<dbReference type="FunFam" id="3.40.50.300:FF:000615">
    <property type="entry name" value="pre-mRNA-splicing factor ATP-dependent RNA helicase DEAH7"/>
    <property type="match status" value="1"/>
</dbReference>
<dbReference type="OrthoDB" id="10253254at2759"/>
<dbReference type="Pfam" id="PF21010">
    <property type="entry name" value="HA2_C"/>
    <property type="match status" value="1"/>
</dbReference>